<protein>
    <submittedName>
        <fullName evidence="2">Uncharacterized protein</fullName>
    </submittedName>
</protein>
<evidence type="ECO:0000256" key="1">
    <source>
        <dbReference type="SAM" id="MobiDB-lite"/>
    </source>
</evidence>
<keyword evidence="3" id="KW-1185">Reference proteome</keyword>
<name>A0A1M7XZ60_9BACT</name>
<dbReference type="STRING" id="1121416.SAMN02745220_00686"/>
<organism evidence="2 3">
    <name type="scientific">Desulfopila aestuarii DSM 18488</name>
    <dbReference type="NCBI Taxonomy" id="1121416"/>
    <lineage>
        <taxon>Bacteria</taxon>
        <taxon>Pseudomonadati</taxon>
        <taxon>Thermodesulfobacteriota</taxon>
        <taxon>Desulfobulbia</taxon>
        <taxon>Desulfobulbales</taxon>
        <taxon>Desulfocapsaceae</taxon>
        <taxon>Desulfopila</taxon>
    </lineage>
</organism>
<gene>
    <name evidence="2" type="ORF">SAMN02745220_00686</name>
</gene>
<evidence type="ECO:0000313" key="2">
    <source>
        <dbReference type="EMBL" id="SHO44179.1"/>
    </source>
</evidence>
<sequence>MNDFLTRMARYSRGEVDLVTPVLPGLFGPQSESEPVATAMDISVPQGKGTQPDNEAAIPAVAGKGEILRQPVVHKGAKTEQSPVADNASLPPDREGDAQYSNAQKAMSGSAPVAELHDPAVFPSTVESQIQPVTVIRSISLAEKGLWSASALDNSEVVPAAEMRLVNQAPVATIEDSALLVPQERSTSLPIEAQAVSQHDMAQLTTSFGQDTQKEQAIHITIGRIDVRARTPAPVSVARTSRSKSASSLSLSAYLKRGGGGS</sequence>
<dbReference type="Proteomes" id="UP000184603">
    <property type="component" value="Unassembled WGS sequence"/>
</dbReference>
<dbReference type="RefSeq" id="WP_073612038.1">
    <property type="nucleotide sequence ID" value="NZ_FRFE01000002.1"/>
</dbReference>
<evidence type="ECO:0000313" key="3">
    <source>
        <dbReference type="Proteomes" id="UP000184603"/>
    </source>
</evidence>
<accession>A0A1M7XZ60</accession>
<dbReference type="EMBL" id="FRFE01000002">
    <property type="protein sequence ID" value="SHO44179.1"/>
    <property type="molecule type" value="Genomic_DNA"/>
</dbReference>
<proteinExistence type="predicted"/>
<reference evidence="2 3" key="1">
    <citation type="submission" date="2016-12" db="EMBL/GenBank/DDBJ databases">
        <authorList>
            <person name="Song W.-J."/>
            <person name="Kurnit D.M."/>
        </authorList>
    </citation>
    <scope>NUCLEOTIDE SEQUENCE [LARGE SCALE GENOMIC DNA]</scope>
    <source>
        <strain evidence="2 3">DSM 18488</strain>
    </source>
</reference>
<dbReference type="AlphaFoldDB" id="A0A1M7XZ60"/>
<feature type="region of interest" description="Disordered" evidence="1">
    <location>
        <begin position="74"/>
        <end position="112"/>
    </location>
</feature>